<keyword evidence="2" id="KW-1185">Reference proteome</keyword>
<dbReference type="HOGENOM" id="CLU_419852_0_0_1"/>
<name>M3AJW3_PSEFD</name>
<dbReference type="AlphaFoldDB" id="M3AJW3"/>
<accession>M3AJW3</accession>
<gene>
    <name evidence="1" type="ORF">MYCFIDRAFT_180022</name>
</gene>
<reference evidence="1 2" key="1">
    <citation type="journal article" date="2012" name="PLoS Pathog.">
        <title>Diverse lifestyles and strategies of plant pathogenesis encoded in the genomes of eighteen Dothideomycetes fungi.</title>
        <authorList>
            <person name="Ohm R.A."/>
            <person name="Feau N."/>
            <person name="Henrissat B."/>
            <person name="Schoch C.L."/>
            <person name="Horwitz B.A."/>
            <person name="Barry K.W."/>
            <person name="Condon B.J."/>
            <person name="Copeland A.C."/>
            <person name="Dhillon B."/>
            <person name="Glaser F."/>
            <person name="Hesse C.N."/>
            <person name="Kosti I."/>
            <person name="LaButti K."/>
            <person name="Lindquist E.A."/>
            <person name="Lucas S."/>
            <person name="Salamov A.A."/>
            <person name="Bradshaw R.E."/>
            <person name="Ciuffetti L."/>
            <person name="Hamelin R.C."/>
            <person name="Kema G.H.J."/>
            <person name="Lawrence C."/>
            <person name="Scott J.A."/>
            <person name="Spatafora J.W."/>
            <person name="Turgeon B.G."/>
            <person name="de Wit P.J.G.M."/>
            <person name="Zhong S."/>
            <person name="Goodwin S.B."/>
            <person name="Grigoriev I.V."/>
        </authorList>
    </citation>
    <scope>NUCLEOTIDE SEQUENCE [LARGE SCALE GENOMIC DNA]</scope>
    <source>
        <strain evidence="1 2">CIRAD86</strain>
    </source>
</reference>
<protein>
    <submittedName>
        <fullName evidence="1">Uncharacterized protein</fullName>
    </submittedName>
</protein>
<proteinExistence type="predicted"/>
<dbReference type="OrthoDB" id="10578299at2759"/>
<dbReference type="RefSeq" id="XP_007932208.1">
    <property type="nucleotide sequence ID" value="XM_007934017.1"/>
</dbReference>
<dbReference type="VEuPathDB" id="FungiDB:MYCFIDRAFT_180022"/>
<dbReference type="KEGG" id="pfj:MYCFIDRAFT_180022"/>
<dbReference type="GeneID" id="19334258"/>
<dbReference type="Proteomes" id="UP000016932">
    <property type="component" value="Unassembled WGS sequence"/>
</dbReference>
<evidence type="ECO:0000313" key="1">
    <source>
        <dbReference type="EMBL" id="EME77463.1"/>
    </source>
</evidence>
<sequence>MSFGWTRSATNTSNINLRYTVDVTASDCLHGNHRGIATTSPLLYEGSSLDLMTAMAPSATSLTVGMTEPPWPRFETPPPFSNHITSPVNIVLRHAATGNADMGADLRSKQSRSIVAATLANIAAGRERFKRSSHISSLGYARLRVGLGDEWANVSIIMITNDLVVHMQTTPRHASFRTGPDHRMPRSHRDCHNHFWISFALNTPESLPTSQALTRKRWTIGRLAVPTMPEAFAKFMVIRVLQEARTPPLSSKAAEDFLAGADVVHLSNQTLCLPRLPHNNMRQRAFARDDCTANKAVKHVSQLKWVMSACSMVHHESHEFFYCLKCFNSFPSAHERDVHILDGCSHVCVNPTCLNSGAQLSACGHRDNTPQAKWMALSRLYHQRFRQATLRPHNSRDGARARRRRSGNACLQTSRTTLAIAGSSEPLTLSLFTTAPNPRLSVPEDAASVSGSDSSQPVSETEVLLSNVSSMCRATSALVDTLLNPPHAANSITPGAAEVIHTQSWATLQACHELFHDLGGQNVFDGALAGLSSRDLYVVRTALNLPVVSPTNGTAMGPSRHAFASAADDLMDIPGLTSSSGNRNELAHVGMTPLTNMNPTPTFDLMSWYDNFERDGGDTQYAYSLLIGIFSLDHLLAVLVMGISWRGLVKSSS</sequence>
<dbReference type="EMBL" id="KB446566">
    <property type="protein sequence ID" value="EME77463.1"/>
    <property type="molecule type" value="Genomic_DNA"/>
</dbReference>
<organism evidence="1 2">
    <name type="scientific">Pseudocercospora fijiensis (strain CIRAD86)</name>
    <name type="common">Black leaf streak disease fungus</name>
    <name type="synonym">Mycosphaerella fijiensis</name>
    <dbReference type="NCBI Taxonomy" id="383855"/>
    <lineage>
        <taxon>Eukaryota</taxon>
        <taxon>Fungi</taxon>
        <taxon>Dikarya</taxon>
        <taxon>Ascomycota</taxon>
        <taxon>Pezizomycotina</taxon>
        <taxon>Dothideomycetes</taxon>
        <taxon>Dothideomycetidae</taxon>
        <taxon>Mycosphaerellales</taxon>
        <taxon>Mycosphaerellaceae</taxon>
        <taxon>Pseudocercospora</taxon>
    </lineage>
</organism>
<evidence type="ECO:0000313" key="2">
    <source>
        <dbReference type="Proteomes" id="UP000016932"/>
    </source>
</evidence>